<dbReference type="RefSeq" id="WP_085748910.1">
    <property type="nucleotide sequence ID" value="NZ_BSPR01000010.1"/>
</dbReference>
<protein>
    <submittedName>
        <fullName evidence="2">Uncharacterized protein</fullName>
    </submittedName>
</protein>
<feature type="signal peptide" evidence="1">
    <location>
        <begin position="1"/>
        <end position="22"/>
    </location>
</feature>
<proteinExistence type="predicted"/>
<reference evidence="2 3" key="1">
    <citation type="submission" date="2016-04" db="EMBL/GenBank/DDBJ databases">
        <title>Complete genome sequence of natural rubber-degrading, novel Gram-negative bacterium, Rhizobacter gummiphilus strain NS21.</title>
        <authorList>
            <person name="Tabata M."/>
            <person name="Kasai D."/>
            <person name="Fukuda M."/>
        </authorList>
    </citation>
    <scope>NUCLEOTIDE SEQUENCE [LARGE SCALE GENOMIC DNA]</scope>
    <source>
        <strain evidence="2 3">NS21</strain>
    </source>
</reference>
<sequence>MRHLVRRLLVLLSAVCCATAWGADGDTPKDTLGFHLFSQHLPADDYNNINPGIYYRLAEGPVAGIYRNSVRRTSVYAGYTWQYGRFDLTTGAVTGYTHGAQLLLVPSMGLFTVHGVTARLAFIPRIEKRIGSHVLHIAVEM</sequence>
<name>A0A1W6L3D4_9BURK</name>
<accession>A0A1W6L3D4</accession>
<evidence type="ECO:0000313" key="3">
    <source>
        <dbReference type="Proteomes" id="UP000193427"/>
    </source>
</evidence>
<dbReference type="AlphaFoldDB" id="A0A1W6L3D4"/>
<organism evidence="2 3">
    <name type="scientific">Piscinibacter gummiphilus</name>
    <dbReference type="NCBI Taxonomy" id="946333"/>
    <lineage>
        <taxon>Bacteria</taxon>
        <taxon>Pseudomonadati</taxon>
        <taxon>Pseudomonadota</taxon>
        <taxon>Betaproteobacteria</taxon>
        <taxon>Burkholderiales</taxon>
        <taxon>Sphaerotilaceae</taxon>
        <taxon>Piscinibacter</taxon>
    </lineage>
</organism>
<evidence type="ECO:0000313" key="2">
    <source>
        <dbReference type="EMBL" id="ARN18678.1"/>
    </source>
</evidence>
<keyword evidence="1" id="KW-0732">Signal</keyword>
<dbReference type="Proteomes" id="UP000193427">
    <property type="component" value="Chromosome"/>
</dbReference>
<feature type="chain" id="PRO_5030036611" evidence="1">
    <location>
        <begin position="23"/>
        <end position="141"/>
    </location>
</feature>
<dbReference type="OrthoDB" id="8593716at2"/>
<evidence type="ECO:0000256" key="1">
    <source>
        <dbReference type="SAM" id="SignalP"/>
    </source>
</evidence>
<dbReference type="EMBL" id="CP015118">
    <property type="protein sequence ID" value="ARN18678.1"/>
    <property type="molecule type" value="Genomic_DNA"/>
</dbReference>
<gene>
    <name evidence="2" type="ORF">A4W93_01385</name>
</gene>
<dbReference type="KEGG" id="rgu:A4W93_01385"/>
<keyword evidence="3" id="KW-1185">Reference proteome</keyword>